<evidence type="ECO:0000256" key="2">
    <source>
        <dbReference type="PROSITE-ProRule" id="PRU00335"/>
    </source>
</evidence>
<dbReference type="InterPro" id="IPR009057">
    <property type="entry name" value="Homeodomain-like_sf"/>
</dbReference>
<evidence type="ECO:0000256" key="3">
    <source>
        <dbReference type="SAM" id="MobiDB-lite"/>
    </source>
</evidence>
<dbReference type="GO" id="GO:0003677">
    <property type="term" value="F:DNA binding"/>
    <property type="evidence" value="ECO:0007669"/>
    <property type="project" value="UniProtKB-UniRule"/>
</dbReference>
<feature type="DNA-binding region" description="H-T-H motif" evidence="2">
    <location>
        <begin position="52"/>
        <end position="71"/>
    </location>
</feature>
<dbReference type="Pfam" id="PF00440">
    <property type="entry name" value="TetR_N"/>
    <property type="match status" value="1"/>
</dbReference>
<gene>
    <name evidence="5" type="ORF">SAMN04489857_0271</name>
</gene>
<dbReference type="InterPro" id="IPR050624">
    <property type="entry name" value="HTH-type_Tx_Regulator"/>
</dbReference>
<dbReference type="Gene3D" id="1.10.357.10">
    <property type="entry name" value="Tetracycline Repressor, domain 2"/>
    <property type="match status" value="1"/>
</dbReference>
<dbReference type="AlphaFoldDB" id="A0A1H1KUV5"/>
<evidence type="ECO:0000313" key="6">
    <source>
        <dbReference type="Proteomes" id="UP000199480"/>
    </source>
</evidence>
<dbReference type="InterPro" id="IPR039532">
    <property type="entry name" value="TetR_C_Firmicutes"/>
</dbReference>
<dbReference type="EMBL" id="LT629759">
    <property type="protein sequence ID" value="SDR65469.1"/>
    <property type="molecule type" value="Genomic_DNA"/>
</dbReference>
<sequence length="244" mass="27006">MRHMGKTIMHGAATGRRTPSATVDRRSARTRRALRDALAAEIQATGDLSQVTVTAVTERADVTRRTFYSHFRDIQDLVNQTEEETIADLRGLVGDISRVDLEQLERAIADMEPCPGSVELLQYFKDRGLYLGALLGKGGDPAFAQRIKDMVRSVVTDRALDGLDARAMGSFFDYYLTFAVSAEVGVLVEWLTGGMRESVGVMARLMTALMFVRPGDLYGRPIDFDVPKFAIGLGLLNLKERNDD</sequence>
<dbReference type="PANTHER" id="PTHR43479">
    <property type="entry name" value="ACREF/ENVCD OPERON REPRESSOR-RELATED"/>
    <property type="match status" value="1"/>
</dbReference>
<accession>A0A1H1KUV5</accession>
<dbReference type="PROSITE" id="PS50977">
    <property type="entry name" value="HTH_TETR_2"/>
    <property type="match status" value="1"/>
</dbReference>
<organism evidence="5 6">
    <name type="scientific">Parafannyhessea umbonata</name>
    <dbReference type="NCBI Taxonomy" id="604330"/>
    <lineage>
        <taxon>Bacteria</taxon>
        <taxon>Bacillati</taxon>
        <taxon>Actinomycetota</taxon>
        <taxon>Coriobacteriia</taxon>
        <taxon>Coriobacteriales</taxon>
        <taxon>Atopobiaceae</taxon>
        <taxon>Parafannyhessea</taxon>
    </lineage>
</organism>
<evidence type="ECO:0000313" key="5">
    <source>
        <dbReference type="EMBL" id="SDR65469.1"/>
    </source>
</evidence>
<keyword evidence="1 2" id="KW-0238">DNA-binding</keyword>
<dbReference type="PANTHER" id="PTHR43479:SF7">
    <property type="entry name" value="TETR-FAMILY TRANSCRIPTIONAL REGULATOR"/>
    <property type="match status" value="1"/>
</dbReference>
<dbReference type="Pfam" id="PF14278">
    <property type="entry name" value="TetR_C_8"/>
    <property type="match status" value="1"/>
</dbReference>
<evidence type="ECO:0000259" key="4">
    <source>
        <dbReference type="PROSITE" id="PS50977"/>
    </source>
</evidence>
<proteinExistence type="predicted"/>
<reference evidence="6" key="1">
    <citation type="submission" date="2016-10" db="EMBL/GenBank/DDBJ databases">
        <authorList>
            <person name="Varghese N."/>
            <person name="Submissions S."/>
        </authorList>
    </citation>
    <scope>NUCLEOTIDE SEQUENCE [LARGE SCALE GENOMIC DNA]</scope>
    <source>
        <strain evidence="6">DSM 22620</strain>
    </source>
</reference>
<dbReference type="InterPro" id="IPR001647">
    <property type="entry name" value="HTH_TetR"/>
</dbReference>
<feature type="region of interest" description="Disordered" evidence="3">
    <location>
        <begin position="1"/>
        <end position="26"/>
    </location>
</feature>
<name>A0A1H1KUV5_9ACTN</name>
<protein>
    <submittedName>
        <fullName evidence="5">DNA-binding transcriptional regulator, AcrR family</fullName>
    </submittedName>
</protein>
<feature type="domain" description="HTH tetR-type" evidence="4">
    <location>
        <begin position="28"/>
        <end position="89"/>
    </location>
</feature>
<evidence type="ECO:0000256" key="1">
    <source>
        <dbReference type="ARBA" id="ARBA00023125"/>
    </source>
</evidence>
<dbReference type="Proteomes" id="UP000199480">
    <property type="component" value="Chromosome I"/>
</dbReference>
<dbReference type="SUPFAM" id="SSF46689">
    <property type="entry name" value="Homeodomain-like"/>
    <property type="match status" value="1"/>
</dbReference>